<keyword evidence="5" id="KW-0256">Endoplasmic reticulum</keyword>
<keyword evidence="4 12" id="KW-0812">Transmembrane</keyword>
<comment type="similarity">
    <text evidence="2">Belongs to the ERD2 family.</text>
</comment>
<keyword evidence="8 12" id="KW-1133">Transmembrane helix</keyword>
<evidence type="ECO:0000256" key="5">
    <source>
        <dbReference type="ARBA" id="ARBA00022824"/>
    </source>
</evidence>
<evidence type="ECO:0000256" key="3">
    <source>
        <dbReference type="ARBA" id="ARBA00022448"/>
    </source>
</evidence>
<gene>
    <name evidence="13" type="ORF">H2201_003538</name>
</gene>
<keyword evidence="10" id="KW-0675">Receptor</keyword>
<evidence type="ECO:0000256" key="1">
    <source>
        <dbReference type="ARBA" id="ARBA00004477"/>
    </source>
</evidence>
<name>A0ABQ9NVD2_9PEZI</name>
<dbReference type="PRINTS" id="PR00660">
    <property type="entry name" value="ERLUMENR"/>
</dbReference>
<feature type="transmembrane region" description="Helical" evidence="12">
    <location>
        <begin position="70"/>
        <end position="91"/>
    </location>
</feature>
<sequence>MAFNFNIFRILGDLSHAISIVVLIWAIHSNRSAEGVSLITQVLYIAVFCARYIDIFWVPAFSEWHHTWNFFGKLFYTLSGCYIVFLMTRVYARTREREKAWKLGVWSTIGSVIGAPVVYLIFIKFAPNRPAWEEILWTFSIILESFAILPQLLLLRQTTVPTVIDSFYLATLGAYRAFYILNWFVRWLGPEHHFDPTSMIFGVLQTAFYVDFAWVYWSRQRVKLRHGALVDSGDLEQGWLVKRFVGRGAGAGDEEGDAAYEAATANRGPSARTGGRWGPRGISVSADENVVPSAKRKGSRLDGVAEEEERLADPGLFEDEESDDEQSRAKGPSTAVEGVSNGAEWREDRRK</sequence>
<evidence type="ECO:0000256" key="6">
    <source>
        <dbReference type="ARBA" id="ARBA00022892"/>
    </source>
</evidence>
<organism evidence="13 14">
    <name type="scientific">Coniosporium apollinis</name>
    <dbReference type="NCBI Taxonomy" id="61459"/>
    <lineage>
        <taxon>Eukaryota</taxon>
        <taxon>Fungi</taxon>
        <taxon>Dikarya</taxon>
        <taxon>Ascomycota</taxon>
        <taxon>Pezizomycotina</taxon>
        <taxon>Dothideomycetes</taxon>
        <taxon>Dothideomycetes incertae sedis</taxon>
        <taxon>Coniosporium</taxon>
    </lineage>
</organism>
<feature type="region of interest" description="Disordered" evidence="11">
    <location>
        <begin position="263"/>
        <end position="351"/>
    </location>
</feature>
<evidence type="ECO:0000256" key="2">
    <source>
        <dbReference type="ARBA" id="ARBA00010120"/>
    </source>
</evidence>
<feature type="transmembrane region" description="Helical" evidence="12">
    <location>
        <begin position="38"/>
        <end position="58"/>
    </location>
</feature>
<keyword evidence="3" id="KW-0813">Transport</keyword>
<evidence type="ECO:0000256" key="4">
    <source>
        <dbReference type="ARBA" id="ARBA00022692"/>
    </source>
</evidence>
<reference evidence="13" key="1">
    <citation type="submission" date="2022-10" db="EMBL/GenBank/DDBJ databases">
        <title>Culturing micro-colonial fungi from biological soil crusts in the Mojave desert and describing Neophaeococcomyces mojavensis, and introducing the new genera and species Taxawa tesnikishii.</title>
        <authorList>
            <person name="Kurbessoian T."/>
            <person name="Stajich J.E."/>
        </authorList>
    </citation>
    <scope>NUCLEOTIDE SEQUENCE</scope>
    <source>
        <strain evidence="13">TK_1</strain>
    </source>
</reference>
<accession>A0ABQ9NVD2</accession>
<evidence type="ECO:0000256" key="11">
    <source>
        <dbReference type="SAM" id="MobiDB-lite"/>
    </source>
</evidence>
<dbReference type="InterPro" id="IPR000133">
    <property type="entry name" value="ER_ret_rcpt"/>
</dbReference>
<dbReference type="Pfam" id="PF00810">
    <property type="entry name" value="ER_lumen_recept"/>
    <property type="match status" value="1"/>
</dbReference>
<evidence type="ECO:0000256" key="10">
    <source>
        <dbReference type="ARBA" id="ARBA00023170"/>
    </source>
</evidence>
<evidence type="ECO:0000313" key="14">
    <source>
        <dbReference type="Proteomes" id="UP001172684"/>
    </source>
</evidence>
<dbReference type="PANTHER" id="PTHR10585">
    <property type="entry name" value="ER LUMEN PROTEIN RETAINING RECEPTOR"/>
    <property type="match status" value="1"/>
</dbReference>
<evidence type="ECO:0000256" key="9">
    <source>
        <dbReference type="ARBA" id="ARBA00023136"/>
    </source>
</evidence>
<keyword evidence="6" id="KW-0931">ER-Golgi transport</keyword>
<comment type="caution">
    <text evidence="13">The sequence shown here is derived from an EMBL/GenBank/DDBJ whole genome shotgun (WGS) entry which is preliminary data.</text>
</comment>
<keyword evidence="14" id="KW-1185">Reference proteome</keyword>
<keyword evidence="7" id="KW-0653">Protein transport</keyword>
<feature type="transmembrane region" description="Helical" evidence="12">
    <location>
        <begin position="6"/>
        <end position="26"/>
    </location>
</feature>
<dbReference type="Proteomes" id="UP001172684">
    <property type="component" value="Unassembled WGS sequence"/>
</dbReference>
<evidence type="ECO:0000256" key="7">
    <source>
        <dbReference type="ARBA" id="ARBA00022927"/>
    </source>
</evidence>
<proteinExistence type="inferred from homology"/>
<dbReference type="EMBL" id="JAPDRL010000020">
    <property type="protein sequence ID" value="KAJ9666350.1"/>
    <property type="molecule type" value="Genomic_DNA"/>
</dbReference>
<evidence type="ECO:0000313" key="13">
    <source>
        <dbReference type="EMBL" id="KAJ9666350.1"/>
    </source>
</evidence>
<feature type="transmembrane region" description="Helical" evidence="12">
    <location>
        <begin position="167"/>
        <end position="185"/>
    </location>
</feature>
<evidence type="ECO:0000256" key="8">
    <source>
        <dbReference type="ARBA" id="ARBA00022989"/>
    </source>
</evidence>
<evidence type="ECO:0000256" key="12">
    <source>
        <dbReference type="SAM" id="Phobius"/>
    </source>
</evidence>
<feature type="transmembrane region" description="Helical" evidence="12">
    <location>
        <begin position="197"/>
        <end position="217"/>
    </location>
</feature>
<feature type="compositionally biased region" description="Acidic residues" evidence="11">
    <location>
        <begin position="304"/>
        <end position="324"/>
    </location>
</feature>
<evidence type="ECO:0008006" key="15">
    <source>
        <dbReference type="Google" id="ProtNLM"/>
    </source>
</evidence>
<keyword evidence="9 12" id="KW-0472">Membrane</keyword>
<feature type="transmembrane region" description="Helical" evidence="12">
    <location>
        <begin position="103"/>
        <end position="123"/>
    </location>
</feature>
<protein>
    <recommendedName>
        <fullName evidence="15">ER lumen protein retaining receptor</fullName>
    </recommendedName>
</protein>
<comment type="subcellular location">
    <subcellularLocation>
        <location evidence="1">Endoplasmic reticulum membrane</location>
        <topology evidence="1">Multi-pass membrane protein</topology>
    </subcellularLocation>
</comment>
<feature type="transmembrane region" description="Helical" evidence="12">
    <location>
        <begin position="135"/>
        <end position="155"/>
    </location>
</feature>